<dbReference type="Gramene" id="rna-AYBTSS11_LOCUS3705">
    <property type="protein sequence ID" value="CAJ1919302.1"/>
    <property type="gene ID" value="gene-AYBTSS11_LOCUS3705"/>
</dbReference>
<evidence type="ECO:0000256" key="1">
    <source>
        <dbReference type="SAM" id="MobiDB-lite"/>
    </source>
</evidence>
<dbReference type="PANTHER" id="PTHR33474:SF18">
    <property type="entry name" value="PROTEIN, PUTATIVE-RELATED"/>
    <property type="match status" value="1"/>
</dbReference>
<organism evidence="3 4">
    <name type="scientific">Sphenostylis stenocarpa</name>
    <dbReference type="NCBI Taxonomy" id="92480"/>
    <lineage>
        <taxon>Eukaryota</taxon>
        <taxon>Viridiplantae</taxon>
        <taxon>Streptophyta</taxon>
        <taxon>Embryophyta</taxon>
        <taxon>Tracheophyta</taxon>
        <taxon>Spermatophyta</taxon>
        <taxon>Magnoliopsida</taxon>
        <taxon>eudicotyledons</taxon>
        <taxon>Gunneridae</taxon>
        <taxon>Pentapetalae</taxon>
        <taxon>rosids</taxon>
        <taxon>fabids</taxon>
        <taxon>Fabales</taxon>
        <taxon>Fabaceae</taxon>
        <taxon>Papilionoideae</taxon>
        <taxon>50 kb inversion clade</taxon>
        <taxon>NPAAA clade</taxon>
        <taxon>indigoferoid/millettioid clade</taxon>
        <taxon>Phaseoleae</taxon>
        <taxon>Sphenostylis</taxon>
    </lineage>
</organism>
<protein>
    <submittedName>
        <fullName evidence="3">Uncharacterized protein</fullName>
    </submittedName>
</protein>
<dbReference type="EMBL" id="OY731398">
    <property type="protein sequence ID" value="CAJ1919302.1"/>
    <property type="molecule type" value="Genomic_DNA"/>
</dbReference>
<keyword evidence="2" id="KW-0812">Transmembrane</keyword>
<reference evidence="3" key="1">
    <citation type="submission" date="2023-10" db="EMBL/GenBank/DDBJ databases">
        <authorList>
            <person name="Domelevo Entfellner J.-B."/>
        </authorList>
    </citation>
    <scope>NUCLEOTIDE SEQUENCE</scope>
</reference>
<evidence type="ECO:0000313" key="3">
    <source>
        <dbReference type="EMBL" id="CAJ1919302.1"/>
    </source>
</evidence>
<accession>A0AA86VC24</accession>
<feature type="transmembrane region" description="Helical" evidence="2">
    <location>
        <begin position="47"/>
        <end position="65"/>
    </location>
</feature>
<sequence>MLKLAKVGMKRVLDDLESGPNCFETAMRNSATLAPPYKDPLGPSPRLLVILLVLSSVVFAAAVPATRSSMIGKMNPLVQDHLAKNPVMELSNSEEDMNKGTSESRMMMDIVDYPGTKPNPAHDPKSPGKP</sequence>
<proteinExistence type="predicted"/>
<feature type="compositionally biased region" description="Basic and acidic residues" evidence="1">
    <location>
        <begin position="120"/>
        <end position="130"/>
    </location>
</feature>
<keyword evidence="2" id="KW-1133">Transmembrane helix</keyword>
<evidence type="ECO:0000313" key="4">
    <source>
        <dbReference type="Proteomes" id="UP001189624"/>
    </source>
</evidence>
<feature type="region of interest" description="Disordered" evidence="1">
    <location>
        <begin position="111"/>
        <end position="130"/>
    </location>
</feature>
<keyword evidence="2" id="KW-0472">Membrane</keyword>
<dbReference type="PANTHER" id="PTHR33474">
    <property type="entry name" value="TRANSMEMBRANE PROTEIN"/>
    <property type="match status" value="1"/>
</dbReference>
<name>A0AA86VC24_9FABA</name>
<dbReference type="Proteomes" id="UP001189624">
    <property type="component" value="Chromosome 1"/>
</dbReference>
<gene>
    <name evidence="3" type="ORF">AYBTSS11_LOCUS3705</name>
</gene>
<dbReference type="AlphaFoldDB" id="A0AA86VC24"/>
<keyword evidence="4" id="KW-1185">Reference proteome</keyword>
<evidence type="ECO:0000256" key="2">
    <source>
        <dbReference type="SAM" id="Phobius"/>
    </source>
</evidence>